<evidence type="ECO:0000259" key="6">
    <source>
        <dbReference type="PROSITE" id="PS50600"/>
    </source>
</evidence>
<evidence type="ECO:0000313" key="8">
    <source>
        <dbReference type="Proteomes" id="UP001064489"/>
    </source>
</evidence>
<feature type="compositionally biased region" description="Polar residues" evidence="5">
    <location>
        <begin position="375"/>
        <end position="403"/>
    </location>
</feature>
<dbReference type="Proteomes" id="UP001064489">
    <property type="component" value="Chromosome 7"/>
</dbReference>
<feature type="compositionally biased region" description="Basic and acidic residues" evidence="5">
    <location>
        <begin position="122"/>
        <end position="136"/>
    </location>
</feature>
<sequence length="686" mass="77065">MFARSELVPTSVEMAQPYYEGIYLGGSLYDTDVSDIPSHVPEHERRRSAGPIDMEGAYSGPSDTEGAYSGPSDREGSFSGPSDRDGAYSGANDTEGSDQEGGSRSPVRHQLVRFTLPRQPRPRGDSVLEGHDESPERHRRVRFIIPKQSLPGGDSRGGVGGHPQGWDGKFAEVMDVVQSLRVDVMEAIRKSDEKRDQQHQELLDMIRALQGQGQGQGQTSQSRMDGPPFDDHHGDFSPTGRTGIHQHGINQQITHEQTPTTEAHTADTVSNHPGHVMTERTEVPGGTEISLLEQVPPPVLPDDSAGTETGLLVWEPPGGSVPLVLPHDLAHGSSSQRTPPPVDPNAEISSSHHSPPHRDTRRHRSSSQRSSLHSNPQRQRSSSLRTPPVESSSGACSPPQIQRQWRVRRPGWQLMTPYTDPRRPKKPRTRPASSVHAFKPYDLLDPDHVTEYQAYKRNTTGELRDMDIHIPVGVTWFQQFQTNFMELEDTSWLDIQWERMFGSGVAAPPKEWSILKHKWHDDDLKTVRGLVPSGNRPWHAVDWVMIPCNLGRNHWVLASVDLTQGKIYLLDPFRQEVTWEYSNKQVACLHWFIPSMLHQVEFHSNRTKDDVTYSLSKKAFRMSIMDGSRGVPQQHQGGNCGAHTLRLAEYLLANKKEFDWKEEDMGTIREKMAMKVYCNSLHNTVI</sequence>
<evidence type="ECO:0000256" key="5">
    <source>
        <dbReference type="SAM" id="MobiDB-lite"/>
    </source>
</evidence>
<comment type="caution">
    <text evidence="7">The sequence shown here is derived from an EMBL/GenBank/DDBJ whole genome shotgun (WGS) entry which is preliminary data.</text>
</comment>
<feature type="region of interest" description="Disordered" evidence="5">
    <location>
        <begin position="34"/>
        <end position="140"/>
    </location>
</feature>
<protein>
    <recommendedName>
        <fullName evidence="6">Ubiquitin-like protease family profile domain-containing protein</fullName>
    </recommendedName>
</protein>
<dbReference type="GO" id="GO:0016926">
    <property type="term" value="P:protein desumoylation"/>
    <property type="evidence" value="ECO:0007669"/>
    <property type="project" value="TreeGrafter"/>
</dbReference>
<accession>A0AAD5ILY3</accession>
<dbReference type="InterPro" id="IPR003653">
    <property type="entry name" value="Peptidase_C48_C"/>
</dbReference>
<proteinExistence type="inferred from homology"/>
<comment type="similarity">
    <text evidence="1">Belongs to the peptidase C48 family.</text>
</comment>
<evidence type="ECO:0000256" key="4">
    <source>
        <dbReference type="ARBA" id="ARBA00022807"/>
    </source>
</evidence>
<reference evidence="7" key="1">
    <citation type="journal article" date="2022" name="Plant J.">
        <title>Strategies of tolerance reflected in two North American maple genomes.</title>
        <authorList>
            <person name="McEvoy S.L."/>
            <person name="Sezen U.U."/>
            <person name="Trouern-Trend A."/>
            <person name="McMahon S.M."/>
            <person name="Schaberg P.G."/>
            <person name="Yang J."/>
            <person name="Wegrzyn J.L."/>
            <person name="Swenson N.G."/>
        </authorList>
    </citation>
    <scope>NUCLEOTIDE SEQUENCE</scope>
    <source>
        <strain evidence="7">91603</strain>
    </source>
</reference>
<keyword evidence="8" id="KW-1185">Reference proteome</keyword>
<keyword evidence="4" id="KW-0788">Thiol protease</keyword>
<evidence type="ECO:0000256" key="1">
    <source>
        <dbReference type="ARBA" id="ARBA00005234"/>
    </source>
</evidence>
<dbReference type="InterPro" id="IPR038765">
    <property type="entry name" value="Papain-like_cys_pep_sf"/>
</dbReference>
<dbReference type="GO" id="GO:0006508">
    <property type="term" value="P:proteolysis"/>
    <property type="evidence" value="ECO:0007669"/>
    <property type="project" value="UniProtKB-KW"/>
</dbReference>
<dbReference type="EMBL" id="JAJSOW010000104">
    <property type="protein sequence ID" value="KAI9169297.1"/>
    <property type="molecule type" value="Genomic_DNA"/>
</dbReference>
<dbReference type="GO" id="GO:0016929">
    <property type="term" value="F:deSUMOylase activity"/>
    <property type="evidence" value="ECO:0007669"/>
    <property type="project" value="TreeGrafter"/>
</dbReference>
<dbReference type="SUPFAM" id="SSF54001">
    <property type="entry name" value="Cysteine proteinases"/>
    <property type="match status" value="1"/>
</dbReference>
<keyword evidence="2" id="KW-0645">Protease</keyword>
<feature type="region of interest" description="Disordered" evidence="5">
    <location>
        <begin position="211"/>
        <end position="433"/>
    </location>
</feature>
<dbReference type="PANTHER" id="PTHR12606:SF136">
    <property type="entry name" value="ULP1 PROTEASE FAMILY PROTEIN"/>
    <property type="match status" value="1"/>
</dbReference>
<gene>
    <name evidence="7" type="ORF">LWI28_010367</name>
</gene>
<evidence type="ECO:0000256" key="3">
    <source>
        <dbReference type="ARBA" id="ARBA00022801"/>
    </source>
</evidence>
<feature type="compositionally biased region" description="Polar residues" evidence="5">
    <location>
        <begin position="248"/>
        <end position="271"/>
    </location>
</feature>
<feature type="domain" description="Ubiquitin-like protease family profile" evidence="6">
    <location>
        <begin position="414"/>
        <end position="651"/>
    </location>
</feature>
<keyword evidence="3" id="KW-0378">Hydrolase</keyword>
<feature type="compositionally biased region" description="Basic and acidic residues" evidence="5">
    <location>
        <begin position="72"/>
        <end position="86"/>
    </location>
</feature>
<name>A0AAD5ILY3_ACENE</name>
<dbReference type="PANTHER" id="PTHR12606">
    <property type="entry name" value="SENTRIN/SUMO-SPECIFIC PROTEASE"/>
    <property type="match status" value="1"/>
</dbReference>
<reference evidence="7" key="2">
    <citation type="submission" date="2023-02" db="EMBL/GenBank/DDBJ databases">
        <authorList>
            <person name="Swenson N.G."/>
            <person name="Wegrzyn J.L."/>
            <person name="Mcevoy S.L."/>
        </authorList>
    </citation>
    <scope>NUCLEOTIDE SEQUENCE</scope>
    <source>
        <strain evidence="7">91603</strain>
        <tissue evidence="7">Leaf</tissue>
    </source>
</reference>
<dbReference type="Gene3D" id="3.40.395.10">
    <property type="entry name" value="Adenoviral Proteinase, Chain A"/>
    <property type="match status" value="1"/>
</dbReference>
<evidence type="ECO:0000313" key="7">
    <source>
        <dbReference type="EMBL" id="KAI9169297.1"/>
    </source>
</evidence>
<dbReference type="GO" id="GO:0005634">
    <property type="term" value="C:nucleus"/>
    <property type="evidence" value="ECO:0007669"/>
    <property type="project" value="TreeGrafter"/>
</dbReference>
<organism evidence="7 8">
    <name type="scientific">Acer negundo</name>
    <name type="common">Box elder</name>
    <dbReference type="NCBI Taxonomy" id="4023"/>
    <lineage>
        <taxon>Eukaryota</taxon>
        <taxon>Viridiplantae</taxon>
        <taxon>Streptophyta</taxon>
        <taxon>Embryophyta</taxon>
        <taxon>Tracheophyta</taxon>
        <taxon>Spermatophyta</taxon>
        <taxon>Magnoliopsida</taxon>
        <taxon>eudicotyledons</taxon>
        <taxon>Gunneridae</taxon>
        <taxon>Pentapetalae</taxon>
        <taxon>rosids</taxon>
        <taxon>malvids</taxon>
        <taxon>Sapindales</taxon>
        <taxon>Sapindaceae</taxon>
        <taxon>Hippocastanoideae</taxon>
        <taxon>Acereae</taxon>
        <taxon>Acer</taxon>
    </lineage>
</organism>
<dbReference type="Pfam" id="PF02902">
    <property type="entry name" value="Peptidase_C48"/>
    <property type="match status" value="1"/>
</dbReference>
<dbReference type="PROSITE" id="PS50600">
    <property type="entry name" value="ULP_PROTEASE"/>
    <property type="match status" value="1"/>
</dbReference>
<dbReference type="AlphaFoldDB" id="A0AAD5ILY3"/>
<evidence type="ECO:0000256" key="2">
    <source>
        <dbReference type="ARBA" id="ARBA00022670"/>
    </source>
</evidence>